<dbReference type="PATRIC" id="fig|433924.3.peg.3741"/>
<evidence type="ECO:0000256" key="4">
    <source>
        <dbReference type="ARBA" id="ARBA00023163"/>
    </source>
</evidence>
<evidence type="ECO:0000313" key="6">
    <source>
        <dbReference type="EMBL" id="KTT22985.1"/>
    </source>
</evidence>
<dbReference type="PROSITE" id="PS50931">
    <property type="entry name" value="HTH_LYSR"/>
    <property type="match status" value="1"/>
</dbReference>
<evidence type="ECO:0000313" key="7">
    <source>
        <dbReference type="Proteomes" id="UP000072741"/>
    </source>
</evidence>
<dbReference type="OrthoDB" id="9785974at2"/>
<dbReference type="SUPFAM" id="SSF53850">
    <property type="entry name" value="Periplasmic binding protein-like II"/>
    <property type="match status" value="1"/>
</dbReference>
<accession>A0A147GZ70</accession>
<keyword evidence="2" id="KW-0805">Transcription regulation</keyword>
<keyword evidence="3" id="KW-0238">DNA-binding</keyword>
<name>A0A147GZ70_9BURK</name>
<reference evidence="6 7" key="1">
    <citation type="journal article" date="2016" name="Front. Microbiol.">
        <title>Genomic Resource of Rice Seed Associated Bacteria.</title>
        <authorList>
            <person name="Midha S."/>
            <person name="Bansal K."/>
            <person name="Sharma S."/>
            <person name="Kumar N."/>
            <person name="Patil P.P."/>
            <person name="Chaudhry V."/>
            <person name="Patil P.B."/>
        </authorList>
    </citation>
    <scope>NUCLEOTIDE SEQUENCE [LARGE SCALE GENOMIC DNA]</scope>
    <source>
        <strain evidence="6 7">NS331</strain>
    </source>
</reference>
<dbReference type="SUPFAM" id="SSF46785">
    <property type="entry name" value="Winged helix' DNA-binding domain"/>
    <property type="match status" value="1"/>
</dbReference>
<keyword evidence="4" id="KW-0804">Transcription</keyword>
<protein>
    <submittedName>
        <fullName evidence="6">LysR family transcriptional regulator</fullName>
    </submittedName>
</protein>
<dbReference type="Pfam" id="PF03466">
    <property type="entry name" value="LysR_substrate"/>
    <property type="match status" value="1"/>
</dbReference>
<dbReference type="Gene3D" id="3.40.190.290">
    <property type="match status" value="1"/>
</dbReference>
<dbReference type="InterPro" id="IPR036390">
    <property type="entry name" value="WH_DNA-bd_sf"/>
</dbReference>
<dbReference type="Pfam" id="PF00126">
    <property type="entry name" value="HTH_1"/>
    <property type="match status" value="1"/>
</dbReference>
<evidence type="ECO:0000256" key="3">
    <source>
        <dbReference type="ARBA" id="ARBA00023125"/>
    </source>
</evidence>
<keyword evidence="7" id="KW-1185">Reference proteome</keyword>
<evidence type="ECO:0000256" key="1">
    <source>
        <dbReference type="ARBA" id="ARBA00009437"/>
    </source>
</evidence>
<dbReference type="RefSeq" id="WP_058641629.1">
    <property type="nucleotide sequence ID" value="NZ_LDSL01000052.1"/>
</dbReference>
<organism evidence="6 7">
    <name type="scientific">Pseudacidovorax intermedius</name>
    <dbReference type="NCBI Taxonomy" id="433924"/>
    <lineage>
        <taxon>Bacteria</taxon>
        <taxon>Pseudomonadati</taxon>
        <taxon>Pseudomonadota</taxon>
        <taxon>Betaproteobacteria</taxon>
        <taxon>Burkholderiales</taxon>
        <taxon>Comamonadaceae</taxon>
        <taxon>Pseudacidovorax</taxon>
    </lineage>
</organism>
<dbReference type="GO" id="GO:0005829">
    <property type="term" value="C:cytosol"/>
    <property type="evidence" value="ECO:0007669"/>
    <property type="project" value="TreeGrafter"/>
</dbReference>
<dbReference type="InterPro" id="IPR000847">
    <property type="entry name" value="LysR_HTH_N"/>
</dbReference>
<dbReference type="GO" id="GO:0003677">
    <property type="term" value="F:DNA binding"/>
    <property type="evidence" value="ECO:0007669"/>
    <property type="project" value="UniProtKB-KW"/>
</dbReference>
<dbReference type="EMBL" id="LDSL01000052">
    <property type="protein sequence ID" value="KTT22985.1"/>
    <property type="molecule type" value="Genomic_DNA"/>
</dbReference>
<dbReference type="PANTHER" id="PTHR30419:SF2">
    <property type="entry name" value="LYSR FAMILY TRANSCRIPTIONAL REGULATOR"/>
    <property type="match status" value="1"/>
</dbReference>
<sequence>MRFDLTDLRLFIHVVEAGSLTHGATRAHMTLASASQRVRGMEQALGGPLLQRHAAGVTPTEAGRTLLHHARTVQAQMQCLYGEMAEHGQGLRSRVRLLANTAALMEHLPGPLADFLAAHPQVSVDLDERASTDVADAVRAGLADIGIASQLADFGGLAHHAFRRDDLVLVLPRGHALARRRRAALAELGDAELVGLAVGNPLQEHIACQARAAGLQPRYRVRVRSFDAVCRMAAQGIGAGIVPQTAAARCARAMSLSRVPLSDEWAGRELRACVRDEAALPPQARALLAHLTAVPAPTRAA</sequence>
<dbReference type="InterPro" id="IPR036388">
    <property type="entry name" value="WH-like_DNA-bd_sf"/>
</dbReference>
<dbReference type="Proteomes" id="UP000072741">
    <property type="component" value="Unassembled WGS sequence"/>
</dbReference>
<dbReference type="CDD" id="cd08421">
    <property type="entry name" value="PBP2_LTTR_like_1"/>
    <property type="match status" value="1"/>
</dbReference>
<proteinExistence type="inferred from homology"/>
<dbReference type="AlphaFoldDB" id="A0A147GZ70"/>
<dbReference type="GO" id="GO:0003700">
    <property type="term" value="F:DNA-binding transcription factor activity"/>
    <property type="evidence" value="ECO:0007669"/>
    <property type="project" value="InterPro"/>
</dbReference>
<feature type="domain" description="HTH lysR-type" evidence="5">
    <location>
        <begin position="3"/>
        <end position="60"/>
    </location>
</feature>
<dbReference type="PANTHER" id="PTHR30419">
    <property type="entry name" value="HTH-TYPE TRANSCRIPTIONAL REGULATOR YBHD"/>
    <property type="match status" value="1"/>
</dbReference>
<comment type="caution">
    <text evidence="6">The sequence shown here is derived from an EMBL/GenBank/DDBJ whole genome shotgun (WGS) entry which is preliminary data.</text>
</comment>
<dbReference type="InterPro" id="IPR050950">
    <property type="entry name" value="HTH-type_LysR_regulators"/>
</dbReference>
<gene>
    <name evidence="6" type="ORF">NS331_08805</name>
</gene>
<evidence type="ECO:0000256" key="2">
    <source>
        <dbReference type="ARBA" id="ARBA00023015"/>
    </source>
</evidence>
<dbReference type="InterPro" id="IPR005119">
    <property type="entry name" value="LysR_subst-bd"/>
</dbReference>
<evidence type="ECO:0000259" key="5">
    <source>
        <dbReference type="PROSITE" id="PS50931"/>
    </source>
</evidence>
<comment type="similarity">
    <text evidence="1">Belongs to the LysR transcriptional regulatory family.</text>
</comment>
<dbReference type="Gene3D" id="1.10.10.10">
    <property type="entry name" value="Winged helix-like DNA-binding domain superfamily/Winged helix DNA-binding domain"/>
    <property type="match status" value="1"/>
</dbReference>